<organism evidence="2">
    <name type="scientific">Alectorobius mimon</name>
    <dbReference type="NCBI Taxonomy" id="360319"/>
    <lineage>
        <taxon>Eukaryota</taxon>
        <taxon>Metazoa</taxon>
        <taxon>Ecdysozoa</taxon>
        <taxon>Arthropoda</taxon>
        <taxon>Chelicerata</taxon>
        <taxon>Arachnida</taxon>
        <taxon>Acari</taxon>
        <taxon>Parasitiformes</taxon>
        <taxon>Ixodida</taxon>
        <taxon>Ixodoidea</taxon>
        <taxon>Argasidae</taxon>
        <taxon>Ornithodorinae</taxon>
        <taxon>Alectorobius</taxon>
    </lineage>
</organism>
<feature type="domain" description="Vitellinogen open beta-sheet" evidence="1">
    <location>
        <begin position="76"/>
        <end position="376"/>
    </location>
</feature>
<evidence type="ECO:0000259" key="1">
    <source>
        <dbReference type="SMART" id="SM01169"/>
    </source>
</evidence>
<name>A0A147BAB5_9ACAR</name>
<evidence type="ECO:0000313" key="2">
    <source>
        <dbReference type="EMBL" id="JAR87701.1"/>
    </source>
</evidence>
<dbReference type="SUPFAM" id="SSF56968">
    <property type="entry name" value="Lipovitellin-phosvitin complex, beta-sheet shell regions"/>
    <property type="match status" value="1"/>
</dbReference>
<dbReference type="Gene3D" id="2.20.80.10">
    <property type="entry name" value="Lipovitellin-phosvitin complex, chain A, domain 4"/>
    <property type="match status" value="1"/>
</dbReference>
<reference evidence="2" key="1">
    <citation type="submission" date="2016-03" db="EMBL/GenBank/DDBJ databases">
        <title>Gut transcriptome analysis on engorged females of Ornithodoros mimon (Acari: Argasidae) and phylogenetic inferences of soft ticks.</title>
        <authorList>
            <person name="Landulfo G.A."/>
            <person name="Giovanni D."/>
            <person name="Carvalho E."/>
            <person name="Junqueira-de-Azevedo I."/>
            <person name="Patane J."/>
            <person name="Mendoca R."/>
            <person name="Barros-Battesti D."/>
        </authorList>
    </citation>
    <scope>NUCLEOTIDE SEQUENCE</scope>
    <source>
        <strain evidence="2">Females</strain>
        <tissue evidence="2">Gut</tissue>
    </source>
</reference>
<dbReference type="InterPro" id="IPR050733">
    <property type="entry name" value="Vitellogenin/Apolipophorin"/>
</dbReference>
<accession>A0A147BAB5</accession>
<dbReference type="InterPro" id="IPR011030">
    <property type="entry name" value="Lipovitellin_superhlx_dom"/>
</dbReference>
<dbReference type="SUPFAM" id="SSF48431">
    <property type="entry name" value="Lipovitellin-phosvitin complex, superhelical domain"/>
    <property type="match status" value="1"/>
</dbReference>
<dbReference type="Pfam" id="PF09172">
    <property type="entry name" value="Vit_open_b-sht"/>
    <property type="match status" value="1"/>
</dbReference>
<dbReference type="InterPro" id="IPR015255">
    <property type="entry name" value="Vitellinogen_open_b-sht"/>
</dbReference>
<sequence>FIVLMKTNPDLYLLKAIVASLLKEPNTQVITYVWTMFKYLEKSPHPCHFEVAQKLWYALPIAASNRTINKDKFNWGYSQFYMDSGYEPKYDYGGYSQLSYIMADDSYLPRSIFFKVNDYMNNINYDTMSLSFEGWGLDGILDKVFGPKITGDVSPRRSLWNYFGSRRSTRDVSVNKEVKEIDQSLHIEPREYDEPFGTFKFELFNNEIAFWTFNRTTFEYIFGEEERSLPWLKSFAGEVKDFKVTSFGMMHDMSFFLPTEIGLPFYLEYKEPTFVYYKNKDLALATTLNPVDNTVKEVVAKVQAHALFDTHAIETVSILVPFEKISVGVGYESRTALSVPINIECAVDLEEHKFRLKERPEIPHDLFYYNFKPFAFIESYENHRPVVHEDTKVAIFLDEDLHKFDKEYFHDLLGVGLKLHGHYIETPDFWGTWKKFWHSHDFRQKYYYLYANPQWHPRELRIGLTPANRDVTNEIEVVFDWSTLTPETRGNTIFKSKLFPTEVDDTFPIKDELKSYTTVVDTEVFFRGQKERKISTEIVYTRTNDLLSHYLNFFVLRTPFTVTESDDTKICFHGTAKFPAIDEDTIGALKPSRSGQRGQHKLRPLLWQGLHHGPEGASTWCLGAYIGAETLLGVP</sequence>
<dbReference type="PANTHER" id="PTHR23345">
    <property type="entry name" value="VITELLOGENIN-RELATED"/>
    <property type="match status" value="1"/>
</dbReference>
<proteinExistence type="predicted"/>
<dbReference type="EMBL" id="GEIB01000032">
    <property type="protein sequence ID" value="JAR87701.1"/>
    <property type="molecule type" value="Transcribed_RNA"/>
</dbReference>
<dbReference type="GO" id="GO:0005319">
    <property type="term" value="F:lipid transporter activity"/>
    <property type="evidence" value="ECO:0007669"/>
    <property type="project" value="InterPro"/>
</dbReference>
<dbReference type="AlphaFoldDB" id="A0A147BAB5"/>
<feature type="non-terminal residue" evidence="2">
    <location>
        <position position="1"/>
    </location>
</feature>
<dbReference type="Gene3D" id="1.25.10.20">
    <property type="entry name" value="Vitellinogen, superhelical"/>
    <property type="match status" value="1"/>
</dbReference>
<dbReference type="SMART" id="SM01169">
    <property type="entry name" value="DUF1943"/>
    <property type="match status" value="1"/>
</dbReference>
<dbReference type="InterPro" id="IPR015819">
    <property type="entry name" value="Lipid_transp_b-sht_shell"/>
</dbReference>
<protein>
    <submittedName>
        <fullName evidence="2">Hemelipoglycoprotein</fullName>
    </submittedName>
</protein>
<dbReference type="PANTHER" id="PTHR23345:SF15">
    <property type="entry name" value="VITELLOGENIN 1-RELATED"/>
    <property type="match status" value="1"/>
</dbReference>